<feature type="region of interest" description="Disordered" evidence="3">
    <location>
        <begin position="642"/>
        <end position="662"/>
    </location>
</feature>
<evidence type="ECO:0000259" key="4">
    <source>
        <dbReference type="Pfam" id="PF11701"/>
    </source>
</evidence>
<feature type="compositionally biased region" description="Low complexity" evidence="3">
    <location>
        <begin position="642"/>
        <end position="653"/>
    </location>
</feature>
<dbReference type="EMBL" id="CCBQ010000040">
    <property type="protein sequence ID" value="CDO94823.1"/>
    <property type="molecule type" value="Genomic_DNA"/>
</dbReference>
<dbReference type="GO" id="GO:0051879">
    <property type="term" value="F:Hsp90 protein binding"/>
    <property type="evidence" value="ECO:0007669"/>
    <property type="project" value="TreeGrafter"/>
</dbReference>
<dbReference type="InterPro" id="IPR016024">
    <property type="entry name" value="ARM-type_fold"/>
</dbReference>
<dbReference type="SUPFAM" id="SSF48371">
    <property type="entry name" value="ARM repeat"/>
    <property type="match status" value="1"/>
</dbReference>
<accession>A0A0A8L9P4</accession>
<evidence type="ECO:0000313" key="6">
    <source>
        <dbReference type="Proteomes" id="UP000031516"/>
    </source>
</evidence>
<dbReference type="AlphaFoldDB" id="A0A0A8L9P4"/>
<evidence type="ECO:0000256" key="2">
    <source>
        <dbReference type="ARBA" id="ARBA00022490"/>
    </source>
</evidence>
<dbReference type="GO" id="GO:0005737">
    <property type="term" value="C:cytoplasm"/>
    <property type="evidence" value="ECO:0007669"/>
    <property type="project" value="UniProtKB-SubCell"/>
</dbReference>
<dbReference type="PANTHER" id="PTHR45994:SF1">
    <property type="entry name" value="FI21225P1"/>
    <property type="match status" value="1"/>
</dbReference>
<dbReference type="InterPro" id="IPR011989">
    <property type="entry name" value="ARM-like"/>
</dbReference>
<organism evidence="5 6">
    <name type="scientific">Kluyveromyces dobzhanskii CBS 2104</name>
    <dbReference type="NCBI Taxonomy" id="1427455"/>
    <lineage>
        <taxon>Eukaryota</taxon>
        <taxon>Fungi</taxon>
        <taxon>Dikarya</taxon>
        <taxon>Ascomycota</taxon>
        <taxon>Saccharomycotina</taxon>
        <taxon>Saccharomycetes</taxon>
        <taxon>Saccharomycetales</taxon>
        <taxon>Saccharomycetaceae</taxon>
        <taxon>Kluyveromyces</taxon>
    </lineage>
</organism>
<dbReference type="Gene3D" id="1.25.10.100">
    <property type="match status" value="1"/>
</dbReference>
<feature type="domain" description="UNC-45/Cro1/She4 central" evidence="4">
    <location>
        <begin position="70"/>
        <end position="222"/>
    </location>
</feature>
<dbReference type="InterPro" id="IPR024660">
    <property type="entry name" value="UCS_central_dom"/>
</dbReference>
<comment type="subcellular location">
    <subcellularLocation>
        <location evidence="1">Cytoplasm</location>
    </subcellularLocation>
</comment>
<sequence length="662" mass="74336">MDQVWSKIVDSDTCDSQTVLKESCTSQKDIIALIAVITNWVSGNHSIDEELRCWKCIPTLVSSVKEWSQLEFLCRGVILRSTTEVLRPLLALTMNALMGNNPDKTEQKCGNILQQLLIEAEEDSGDCSLQLLVDSMSLMFPICLSVCRDMFISTDFQDILTKRLGSSNDNRKLVKGSLLLLAVSCIEDSMRKFIAEHYLPTLEQSFEVEKYRVATALVLVKIWSFAKLKKEILYSCINLFIDSLTNELNIEESIEALAYLTLKPSVRVLIRSDGDVCLKIIELLKSQKTKPTELYGLLIILSNVSGRPAENEGTAERLKASLRSKQEKADENIVESIEEIEEFNRDYIIDLDLIGSLKSVKLSTSSFNQAIRIIYNLTRNKKLIPDCVKQGAGLMLLVFLAQKRSLAKDEWYFLAIRALSKTLIYVNPQTAFDKYSPLSATPFLFEMLPSPNDETFAELQFTPLDTYEALLALTNLATINEGVDLGKLISTNPTYWNSIENLLLDSSVQIQRSTLELICNLMSNPMAIAAKFFNFENPKSLQNFETLVKLLELRDVQSQRAVAAIFANISSTVPFICKELAEKQILLQTAIKVFKVQSDDMELSVRIFVLLSSILRANPALIDAVKSDKALVTKLKNFSHSTTSRDSMASSSSQEVIDLLNK</sequence>
<dbReference type="Proteomes" id="UP000031516">
    <property type="component" value="Unassembled WGS sequence"/>
</dbReference>
<evidence type="ECO:0000256" key="1">
    <source>
        <dbReference type="ARBA" id="ARBA00004496"/>
    </source>
</evidence>
<dbReference type="OrthoDB" id="5574718at2759"/>
<keyword evidence="2" id="KW-0963">Cytoplasm</keyword>
<evidence type="ECO:0000256" key="3">
    <source>
        <dbReference type="SAM" id="MobiDB-lite"/>
    </source>
</evidence>
<comment type="caution">
    <text evidence="5">The sequence shown here is derived from an EMBL/GenBank/DDBJ whole genome shotgun (WGS) entry which is preliminary data.</text>
</comment>
<reference evidence="5 6" key="1">
    <citation type="submission" date="2014-03" db="EMBL/GenBank/DDBJ databases">
        <title>The genome of Kluyveromyces dobzhanskii.</title>
        <authorList>
            <person name="Nystedt B."/>
            <person name="Astrom S."/>
        </authorList>
    </citation>
    <scope>NUCLEOTIDE SEQUENCE [LARGE SCALE GENOMIC DNA]</scope>
    <source>
        <strain evidence="5 6">CBS 2104</strain>
    </source>
</reference>
<evidence type="ECO:0000313" key="5">
    <source>
        <dbReference type="EMBL" id="CDO94823.1"/>
    </source>
</evidence>
<name>A0A0A8L9P4_9SACH</name>
<protein>
    <submittedName>
        <fullName evidence="5">WGS project CCBQ000000000 data, contig 00046</fullName>
    </submittedName>
</protein>
<gene>
    <name evidence="5" type="ORF">KLDO_g3078</name>
</gene>
<dbReference type="Pfam" id="PF11701">
    <property type="entry name" value="UNC45-central"/>
    <property type="match status" value="1"/>
</dbReference>
<dbReference type="Gene3D" id="1.25.10.10">
    <property type="entry name" value="Leucine-rich Repeat Variant"/>
    <property type="match status" value="1"/>
</dbReference>
<dbReference type="PANTHER" id="PTHR45994">
    <property type="entry name" value="FI21225P1"/>
    <property type="match status" value="1"/>
</dbReference>
<keyword evidence="6" id="KW-1185">Reference proteome</keyword>
<proteinExistence type="predicted"/>